<keyword evidence="2" id="KW-1185">Reference proteome</keyword>
<dbReference type="Proteomes" id="UP000000379">
    <property type="component" value="Chromosome"/>
</dbReference>
<name>D7CT05_TRURR</name>
<evidence type="ECO:0000313" key="1">
    <source>
        <dbReference type="EMBL" id="ADI13772.1"/>
    </source>
</evidence>
<organism evidence="1 2">
    <name type="scientific">Truepera radiovictrix (strain DSM 17093 / CIP 108686 / LMG 22925 / RQ-24)</name>
    <dbReference type="NCBI Taxonomy" id="649638"/>
    <lineage>
        <taxon>Bacteria</taxon>
        <taxon>Thermotogati</taxon>
        <taxon>Deinococcota</taxon>
        <taxon>Deinococci</taxon>
        <taxon>Trueperales</taxon>
        <taxon>Trueperaceae</taxon>
        <taxon>Truepera</taxon>
    </lineage>
</organism>
<proteinExistence type="predicted"/>
<evidence type="ECO:0000313" key="2">
    <source>
        <dbReference type="Proteomes" id="UP000000379"/>
    </source>
</evidence>
<dbReference type="RefSeq" id="WP_013177144.1">
    <property type="nucleotide sequence ID" value="NC_014221.1"/>
</dbReference>
<dbReference type="HOGENOM" id="CLU_1481361_0_0_0"/>
<dbReference type="InterPro" id="IPR038144">
    <property type="entry name" value="IPI"/>
</dbReference>
<evidence type="ECO:0008006" key="3">
    <source>
        <dbReference type="Google" id="ProtNLM"/>
    </source>
</evidence>
<dbReference type="EMBL" id="CP002049">
    <property type="protein sequence ID" value="ADI13772.1"/>
    <property type="molecule type" value="Genomic_DNA"/>
</dbReference>
<reference evidence="2" key="1">
    <citation type="submission" date="2010-05" db="EMBL/GenBank/DDBJ databases">
        <title>The complete genome of Truepera radiovictris DSM 17093.</title>
        <authorList>
            <consortium name="US DOE Joint Genome Institute (JGI-PGF)"/>
            <person name="Lucas S."/>
            <person name="Copeland A."/>
            <person name="Lapidus A."/>
            <person name="Glavina del Rio T."/>
            <person name="Dalin E."/>
            <person name="Tice H."/>
            <person name="Bruce D."/>
            <person name="Goodwin L."/>
            <person name="Pitluck S."/>
            <person name="Kyrpides N."/>
            <person name="Mavromatis K."/>
            <person name="Ovchinnikova G."/>
            <person name="Munk A.C."/>
            <person name="Detter J.C."/>
            <person name="Han C."/>
            <person name="Tapia R."/>
            <person name="Land M."/>
            <person name="Hauser L."/>
            <person name="Markowitz V."/>
            <person name="Cheng J.-F."/>
            <person name="Hugenholtz P."/>
            <person name="Woyke T."/>
            <person name="Wu D."/>
            <person name="Tindall B."/>
            <person name="Pomrenke H.G."/>
            <person name="Brambilla E."/>
            <person name="Klenk H.-P."/>
            <person name="Eisen J.A."/>
        </authorList>
    </citation>
    <scope>NUCLEOTIDE SEQUENCE [LARGE SCALE GENOMIC DNA]</scope>
    <source>
        <strain evidence="2">DSM 17093 / CIP 108686 / LMG 22925 / RQ-24</strain>
    </source>
</reference>
<dbReference type="Gene3D" id="2.60.40.2360">
    <property type="entry name" value="Intracellular proteinase inhibitor BsuPI"/>
    <property type="match status" value="1"/>
</dbReference>
<accession>D7CT05</accession>
<dbReference type="OrthoDB" id="1357684at2"/>
<dbReference type="KEGG" id="tra:Trad_0636"/>
<protein>
    <recommendedName>
        <fullName evidence="3">Intracellular proteinase inhibitor BsuPI domain-containing protein</fullName>
    </recommendedName>
</protein>
<reference evidence="1 2" key="2">
    <citation type="journal article" date="2011" name="Stand. Genomic Sci.">
        <title>Complete genome sequence of Truepera radiovictrix type strain (RQ-24).</title>
        <authorList>
            <person name="Ivanova N."/>
            <person name="Rohde C."/>
            <person name="Munk C."/>
            <person name="Nolan M."/>
            <person name="Lucas S."/>
            <person name="Del Rio T.G."/>
            <person name="Tice H."/>
            <person name="Deshpande S."/>
            <person name="Cheng J.F."/>
            <person name="Tapia R."/>
            <person name="Han C."/>
            <person name="Goodwin L."/>
            <person name="Pitluck S."/>
            <person name="Liolios K."/>
            <person name="Mavromatis K."/>
            <person name="Mikhailova N."/>
            <person name="Pati A."/>
            <person name="Chen A."/>
            <person name="Palaniappan K."/>
            <person name="Land M."/>
            <person name="Hauser L."/>
            <person name="Chang Y.J."/>
            <person name="Jeffries C.D."/>
            <person name="Brambilla E."/>
            <person name="Rohde M."/>
            <person name="Goker M."/>
            <person name="Tindall B.J."/>
            <person name="Woyke T."/>
            <person name="Bristow J."/>
            <person name="Eisen J.A."/>
            <person name="Markowitz V."/>
            <person name="Hugenholtz P."/>
            <person name="Kyrpides N.C."/>
            <person name="Klenk H.P."/>
            <person name="Lapidus A."/>
        </authorList>
    </citation>
    <scope>NUCLEOTIDE SEQUENCE [LARGE SCALE GENOMIC DNA]</scope>
    <source>
        <strain evidence="2">DSM 17093 / CIP 108686 / LMG 22925 / RQ-24</strain>
    </source>
</reference>
<dbReference type="AlphaFoldDB" id="D7CT05"/>
<sequence length="182" mass="19735">MNTKLKVRLLVVPLALIAIVVSCTPNQLGSTYTLRQYTPTGHVPNPCVAFSMSAPSKVAVGAGLTVTLTAENICDEEITLQLGGLEAEAHDDLLVTNQSGEVMFQSLYEVVRTLGLTPKPMAPGERISFEESWSGRDNWGRVVPEGTYLLIGILYAPDESEAPVYRPENQNFEAVQSLKVGN</sequence>
<gene>
    <name evidence="1" type="ordered locus">Trad_0636</name>
</gene>
<dbReference type="PROSITE" id="PS51257">
    <property type="entry name" value="PROKAR_LIPOPROTEIN"/>
    <property type="match status" value="1"/>
</dbReference>
<dbReference type="STRING" id="649638.Trad_0636"/>